<dbReference type="CDD" id="cd06186">
    <property type="entry name" value="NOX_Duox_like_FAD_NADP"/>
    <property type="match status" value="1"/>
</dbReference>
<dbReference type="PANTHER" id="PTHR11972">
    <property type="entry name" value="NADPH OXIDASE"/>
    <property type="match status" value="1"/>
</dbReference>
<dbReference type="Gene3D" id="3.40.50.80">
    <property type="entry name" value="Nucleotide-binding domain of ferredoxin-NADP reductase (FNR) module"/>
    <property type="match status" value="1"/>
</dbReference>
<feature type="transmembrane region" description="Helical" evidence="13">
    <location>
        <begin position="296"/>
        <end position="313"/>
    </location>
</feature>
<keyword evidence="5" id="KW-0106">Calcium</keyword>
<dbReference type="InterPro" id="IPR039261">
    <property type="entry name" value="FNR_nucleotide-bd"/>
</dbReference>
<dbReference type="Gene3D" id="2.40.30.10">
    <property type="entry name" value="Translation factors"/>
    <property type="match status" value="1"/>
</dbReference>
<dbReference type="Proteomes" id="UP001629113">
    <property type="component" value="Unassembled WGS sequence"/>
</dbReference>
<dbReference type="EMBL" id="JBFCZG010000006">
    <property type="protein sequence ID" value="KAL3420613.1"/>
    <property type="molecule type" value="Genomic_DNA"/>
</dbReference>
<evidence type="ECO:0000313" key="17">
    <source>
        <dbReference type="Proteomes" id="UP001629113"/>
    </source>
</evidence>
<evidence type="ECO:0000256" key="3">
    <source>
        <dbReference type="ARBA" id="ARBA00022692"/>
    </source>
</evidence>
<evidence type="ECO:0000256" key="9">
    <source>
        <dbReference type="ARBA" id="ARBA00023002"/>
    </source>
</evidence>
<reference evidence="16 17" key="1">
    <citation type="submission" date="2024-06" db="EMBL/GenBank/DDBJ databases">
        <title>Complete genome of Phlyctema vagabunda strain 19-DSS-EL-015.</title>
        <authorList>
            <person name="Fiorenzani C."/>
        </authorList>
    </citation>
    <scope>NUCLEOTIDE SEQUENCE [LARGE SCALE GENOMIC DNA]</scope>
    <source>
        <strain evidence="16 17">19-DSS-EL-015</strain>
    </source>
</reference>
<evidence type="ECO:0000256" key="11">
    <source>
        <dbReference type="ARBA" id="ARBA00023136"/>
    </source>
</evidence>
<feature type="domain" description="EF-hand" evidence="14">
    <location>
        <begin position="7"/>
        <end position="42"/>
    </location>
</feature>
<organism evidence="16 17">
    <name type="scientific">Phlyctema vagabunda</name>
    <dbReference type="NCBI Taxonomy" id="108571"/>
    <lineage>
        <taxon>Eukaryota</taxon>
        <taxon>Fungi</taxon>
        <taxon>Dikarya</taxon>
        <taxon>Ascomycota</taxon>
        <taxon>Pezizomycotina</taxon>
        <taxon>Leotiomycetes</taxon>
        <taxon>Helotiales</taxon>
        <taxon>Dermateaceae</taxon>
        <taxon>Phlyctema</taxon>
    </lineage>
</organism>
<evidence type="ECO:0000256" key="4">
    <source>
        <dbReference type="ARBA" id="ARBA00022827"/>
    </source>
</evidence>
<keyword evidence="17" id="KW-1185">Reference proteome</keyword>
<feature type="transmembrane region" description="Helical" evidence="13">
    <location>
        <begin position="159"/>
        <end position="189"/>
    </location>
</feature>
<dbReference type="SFLD" id="SFLDG01169">
    <property type="entry name" value="NADPH_oxidase_subgroup_(NOX)"/>
    <property type="match status" value="1"/>
</dbReference>
<evidence type="ECO:0000256" key="5">
    <source>
        <dbReference type="ARBA" id="ARBA00022837"/>
    </source>
</evidence>
<evidence type="ECO:0000259" key="15">
    <source>
        <dbReference type="PROSITE" id="PS51384"/>
    </source>
</evidence>
<evidence type="ECO:0000259" key="14">
    <source>
        <dbReference type="PROSITE" id="PS50222"/>
    </source>
</evidence>
<dbReference type="InterPro" id="IPR018247">
    <property type="entry name" value="EF_Hand_1_Ca_BS"/>
</dbReference>
<accession>A0ABR4PBC1</accession>
<feature type="transmembrane region" description="Helical" evidence="13">
    <location>
        <begin position="319"/>
        <end position="338"/>
    </location>
</feature>
<feature type="transmembrane region" description="Helical" evidence="13">
    <location>
        <begin position="128"/>
        <end position="147"/>
    </location>
</feature>
<keyword evidence="11 13" id="KW-0472">Membrane</keyword>
<sequence length="681" mass="77528">MAKGQYLSEKEIDEFLSDLDNNNNGVIEYDELEFKLDEVHKEIAPEAKPHNLHHKDRDNTARHTFLRSIIGTDKNRIPRDEFQATVKKWNIPSLDPDKKAEVEHEEYMRQMGWGRRIKSHWNVDGPEWLFLGLVVSMQIAFGTWQLVKYLTEVQYRQAFGWGVVLAKTSAGILYPTMFFLILSMSRYISTFARRSYYLSRFINWDLSQSFHIKISCVALGFASLHAIGHLTGSFLYGSRPAQQDKVAALLGPDAVPRPYVDYVRSLPGWSGITALGLFWTLALLSMPRIRKYSYELFQIGHLLMFPIIGLLIAHGTAQLLQFAMLGYWLAIPTLLVLFERIGRIACGFHRISAKIEILDEDTVVITALIPNYRYWKYEAGQYVLLQVPKLSLFQWHPFTISTCVGNEMQVHIKTDGDWTNQLRGLCSEAGSSQIHVGIDGPFGAPAQRFYDFETSIVFGSGIGVTPFSGILTDLQLKSSREAKARATSDTGARSSSASQSSTIISSPTPTPTPKRRVDFHWIVKDKNYLLWFSNLLNNITRSAPKHKNLEVNIYTHVTQKRKSVATHIYRCLLEMHRTDDHPESPLTGLLNETHFGRPDLGSIMEDHYESLLKEDAAVSTGQRQSEKRGSISRRDRRKVGVFFCGAPVIGYELADRCQRLTVRGREDGSMIEYHFMMEVFG</sequence>
<dbReference type="PROSITE" id="PS00018">
    <property type="entry name" value="EF_HAND_1"/>
    <property type="match status" value="1"/>
</dbReference>
<feature type="transmembrane region" description="Helical" evidence="13">
    <location>
        <begin position="266"/>
        <end position="284"/>
    </location>
</feature>
<dbReference type="PROSITE" id="PS51384">
    <property type="entry name" value="FAD_FR"/>
    <property type="match status" value="1"/>
</dbReference>
<proteinExistence type="predicted"/>
<evidence type="ECO:0000256" key="13">
    <source>
        <dbReference type="SAM" id="Phobius"/>
    </source>
</evidence>
<feature type="domain" description="FAD-binding FR-type" evidence="15">
    <location>
        <begin position="344"/>
        <end position="448"/>
    </location>
</feature>
<keyword evidence="4" id="KW-0274">FAD</keyword>
<evidence type="ECO:0000256" key="7">
    <source>
        <dbReference type="ARBA" id="ARBA00022982"/>
    </source>
</evidence>
<dbReference type="InterPro" id="IPR002048">
    <property type="entry name" value="EF_hand_dom"/>
</dbReference>
<keyword evidence="2" id="KW-0285">Flavoprotein</keyword>
<evidence type="ECO:0000256" key="12">
    <source>
        <dbReference type="SAM" id="MobiDB-lite"/>
    </source>
</evidence>
<evidence type="ECO:0000313" key="16">
    <source>
        <dbReference type="EMBL" id="KAL3420613.1"/>
    </source>
</evidence>
<dbReference type="Pfam" id="PF01794">
    <property type="entry name" value="Ferric_reduct"/>
    <property type="match status" value="1"/>
</dbReference>
<dbReference type="InterPro" id="IPR013130">
    <property type="entry name" value="Fe3_Rdtase_TM_dom"/>
</dbReference>
<dbReference type="InterPro" id="IPR011992">
    <property type="entry name" value="EF-hand-dom_pair"/>
</dbReference>
<dbReference type="InterPro" id="IPR017927">
    <property type="entry name" value="FAD-bd_FR_type"/>
</dbReference>
<dbReference type="PROSITE" id="PS50222">
    <property type="entry name" value="EF_HAND_2"/>
    <property type="match status" value="1"/>
</dbReference>
<protein>
    <submittedName>
        <fullName evidence="16">FAD-binding domain-containing protein</fullName>
    </submittedName>
</protein>
<name>A0ABR4PBC1_9HELO</name>
<dbReference type="Pfam" id="PF08022">
    <property type="entry name" value="FAD_binding_8"/>
    <property type="match status" value="1"/>
</dbReference>
<keyword evidence="9" id="KW-0560">Oxidoreductase</keyword>
<feature type="compositionally biased region" description="Low complexity" evidence="12">
    <location>
        <begin position="487"/>
        <end position="507"/>
    </location>
</feature>
<evidence type="ECO:0000256" key="2">
    <source>
        <dbReference type="ARBA" id="ARBA00022630"/>
    </source>
</evidence>
<comment type="subcellular location">
    <subcellularLocation>
        <location evidence="1">Membrane</location>
        <topology evidence="1">Multi-pass membrane protein</topology>
    </subcellularLocation>
</comment>
<keyword evidence="6" id="KW-0521">NADP</keyword>
<dbReference type="Pfam" id="PF08030">
    <property type="entry name" value="NAD_binding_6"/>
    <property type="match status" value="1"/>
</dbReference>
<dbReference type="SUPFAM" id="SSF63380">
    <property type="entry name" value="Riboflavin synthase domain-like"/>
    <property type="match status" value="1"/>
</dbReference>
<feature type="region of interest" description="Disordered" evidence="12">
    <location>
        <begin position="482"/>
        <end position="515"/>
    </location>
</feature>
<dbReference type="InterPro" id="IPR013112">
    <property type="entry name" value="FAD-bd_8"/>
</dbReference>
<dbReference type="InterPro" id="IPR013121">
    <property type="entry name" value="Fe_red_NAD-bd_6"/>
</dbReference>
<evidence type="ECO:0000256" key="10">
    <source>
        <dbReference type="ARBA" id="ARBA00023065"/>
    </source>
</evidence>
<dbReference type="InterPro" id="IPR050369">
    <property type="entry name" value="RBOH/FRE"/>
</dbReference>
<evidence type="ECO:0000256" key="6">
    <source>
        <dbReference type="ARBA" id="ARBA00022857"/>
    </source>
</evidence>
<keyword evidence="3 13" id="KW-0812">Transmembrane</keyword>
<dbReference type="SUPFAM" id="SSF47473">
    <property type="entry name" value="EF-hand"/>
    <property type="match status" value="1"/>
</dbReference>
<gene>
    <name evidence="16" type="ORF">PVAG01_07058</name>
</gene>
<dbReference type="PANTHER" id="PTHR11972:SF153">
    <property type="entry name" value="SUPEROXIDE-GENERATING NADPH OXIDASE HEAVY CHAIN SUBUNIT A"/>
    <property type="match status" value="1"/>
</dbReference>
<dbReference type="InterPro" id="IPR017938">
    <property type="entry name" value="Riboflavin_synthase-like_b-brl"/>
</dbReference>
<keyword evidence="8 13" id="KW-1133">Transmembrane helix</keyword>
<comment type="caution">
    <text evidence="16">The sequence shown here is derived from an EMBL/GenBank/DDBJ whole genome shotgun (WGS) entry which is preliminary data.</text>
</comment>
<keyword evidence="7" id="KW-0249">Electron transport</keyword>
<keyword evidence="10" id="KW-0813">Transport</keyword>
<evidence type="ECO:0000256" key="1">
    <source>
        <dbReference type="ARBA" id="ARBA00004141"/>
    </source>
</evidence>
<feature type="transmembrane region" description="Helical" evidence="13">
    <location>
        <begin position="210"/>
        <end position="230"/>
    </location>
</feature>
<keyword evidence="10" id="KW-0406">Ion transport</keyword>
<evidence type="ECO:0000256" key="8">
    <source>
        <dbReference type="ARBA" id="ARBA00022989"/>
    </source>
</evidence>